<dbReference type="AlphaFoldDB" id="A0A1H5Z587"/>
<dbReference type="OrthoDB" id="6087173at2"/>
<gene>
    <name evidence="1" type="ORF">SAMN05444390_1011990</name>
</gene>
<reference evidence="1 2" key="1">
    <citation type="submission" date="2016-10" db="EMBL/GenBank/DDBJ databases">
        <authorList>
            <person name="de Groot N.N."/>
        </authorList>
    </citation>
    <scope>NUCLEOTIDE SEQUENCE [LARGE SCALE GENOMIC DNA]</scope>
    <source>
        <strain evidence="1 2">DSM 22012</strain>
    </source>
</reference>
<proteinExistence type="predicted"/>
<protein>
    <recommendedName>
        <fullName evidence="3">Metallopeptidase</fullName>
    </recommendedName>
</protein>
<dbReference type="Proteomes" id="UP000236745">
    <property type="component" value="Unassembled WGS sequence"/>
</dbReference>
<evidence type="ECO:0000313" key="2">
    <source>
        <dbReference type="Proteomes" id="UP000236745"/>
    </source>
</evidence>
<sequence length="227" mass="24857">MLLATLLSPALLLAEDSQPRAAEDADCAVEIQVVGQDSPRQRMEICQGAREALAFLANYGVTPTGSLQIEVVDSPQEHNGGAAFGSYDRRTGRISLMSMAAISGLEETPKMLGQTMDYEHFRAGVAHEIAHALFHQNGPDAQLSNAAQEYLAYATQLAVLPEPQRRQLIESADVSAWQSGDTISEVYMAFAPEKFAVKSYLHFIGMEDPSAFVTTLLNVKWFYVYVP</sequence>
<dbReference type="InterPro" id="IPR046579">
    <property type="entry name" value="DUF6639"/>
</dbReference>
<evidence type="ECO:0000313" key="1">
    <source>
        <dbReference type="EMBL" id="SEG30516.1"/>
    </source>
</evidence>
<organism evidence="1 2">
    <name type="scientific">Marinobacterium lutimaris</name>
    <dbReference type="NCBI Taxonomy" id="568106"/>
    <lineage>
        <taxon>Bacteria</taxon>
        <taxon>Pseudomonadati</taxon>
        <taxon>Pseudomonadota</taxon>
        <taxon>Gammaproteobacteria</taxon>
        <taxon>Oceanospirillales</taxon>
        <taxon>Oceanospirillaceae</taxon>
        <taxon>Marinobacterium</taxon>
    </lineage>
</organism>
<dbReference type="Pfam" id="PF20344">
    <property type="entry name" value="DUF6639"/>
    <property type="match status" value="1"/>
</dbReference>
<keyword evidence="2" id="KW-1185">Reference proteome</keyword>
<dbReference type="EMBL" id="FNVQ01000001">
    <property type="protein sequence ID" value="SEG30516.1"/>
    <property type="molecule type" value="Genomic_DNA"/>
</dbReference>
<accession>A0A1H5Z587</accession>
<evidence type="ECO:0008006" key="3">
    <source>
        <dbReference type="Google" id="ProtNLM"/>
    </source>
</evidence>
<name>A0A1H5Z587_9GAMM</name>